<keyword evidence="2" id="KW-0732">Signal</keyword>
<keyword evidence="1" id="KW-1133">Transmembrane helix</keyword>
<feature type="transmembrane region" description="Helical" evidence="1">
    <location>
        <begin position="314"/>
        <end position="334"/>
    </location>
</feature>
<gene>
    <name evidence="3" type="ORF">SAE02_17850</name>
</gene>
<feature type="transmembrane region" description="Helical" evidence="1">
    <location>
        <begin position="346"/>
        <end position="364"/>
    </location>
</feature>
<reference evidence="3 4" key="1">
    <citation type="submission" date="2019-07" db="EMBL/GenBank/DDBJ databases">
        <title>Whole genome shotgun sequence of Skermanella aerolata NBRC 106429.</title>
        <authorList>
            <person name="Hosoyama A."/>
            <person name="Uohara A."/>
            <person name="Ohji S."/>
            <person name="Ichikawa N."/>
        </authorList>
    </citation>
    <scope>NUCLEOTIDE SEQUENCE [LARGE SCALE GENOMIC DNA]</scope>
    <source>
        <strain evidence="3 4">NBRC 106429</strain>
    </source>
</reference>
<dbReference type="Pfam" id="PF13795">
    <property type="entry name" value="HupE_UreJ_2"/>
    <property type="match status" value="1"/>
</dbReference>
<keyword evidence="4" id="KW-1185">Reference proteome</keyword>
<feature type="signal peptide" evidence="2">
    <location>
        <begin position="1"/>
        <end position="25"/>
    </location>
</feature>
<feature type="chain" id="PRO_5021846798" description="Hydrogenase/urease accessory protein" evidence="2">
    <location>
        <begin position="26"/>
        <end position="371"/>
    </location>
</feature>
<proteinExistence type="predicted"/>
<protein>
    <recommendedName>
        <fullName evidence="5">Hydrogenase/urease accessory protein</fullName>
    </recommendedName>
</protein>
<accession>A0A512DMD9</accession>
<dbReference type="Proteomes" id="UP000321523">
    <property type="component" value="Unassembled WGS sequence"/>
</dbReference>
<evidence type="ECO:0000313" key="4">
    <source>
        <dbReference type="Proteomes" id="UP000321523"/>
    </source>
</evidence>
<comment type="caution">
    <text evidence="3">The sequence shown here is derived from an EMBL/GenBank/DDBJ whole genome shotgun (WGS) entry which is preliminary data.</text>
</comment>
<evidence type="ECO:0000313" key="3">
    <source>
        <dbReference type="EMBL" id="GEO37637.1"/>
    </source>
</evidence>
<dbReference type="RefSeq" id="WP_044426501.1">
    <property type="nucleotide sequence ID" value="NZ_BJYZ01000007.1"/>
</dbReference>
<feature type="transmembrane region" description="Helical" evidence="1">
    <location>
        <begin position="195"/>
        <end position="212"/>
    </location>
</feature>
<name>A0A512DMD9_9PROT</name>
<sequence>MTGKLPLAVLLVLLALILRPGSAGAHEVNLTNARLSIRGDAIVATIGIKGSDVDRAIGSAIYDAATGTVDGDALRDATESILRYFTRNATVGGEGGAACRQVSTGTAPDRDGIAVTLEWDCAGVTGALVYRSTVLTEIEPSARQIVLIENEDESGSAGPAQVLLNGDQTEAALSNAAPDLMETVLRYIASGIEHIFLGYDHVAFLLAILLWARRLMPVVKIVTAFTAAHSITLSLAASGVAVLPPSLVEPAIAASIVYVAAENFISRDVDQRWRDTFVLGLIHGFGFAGALQAFGLPTGAVVPALASFNVGVEIGQLAIVAVAVPALLLLDRLTTASGMTGMRRPGVVYAGSLAIMSLGLYWLAERTLFVA</sequence>
<evidence type="ECO:0000256" key="2">
    <source>
        <dbReference type="SAM" id="SignalP"/>
    </source>
</evidence>
<keyword evidence="1" id="KW-0812">Transmembrane</keyword>
<dbReference type="AlphaFoldDB" id="A0A512DMD9"/>
<keyword evidence="1" id="KW-0472">Membrane</keyword>
<feature type="transmembrane region" description="Helical" evidence="1">
    <location>
        <begin position="247"/>
        <end position="265"/>
    </location>
</feature>
<feature type="transmembrane region" description="Helical" evidence="1">
    <location>
        <begin position="277"/>
        <end position="294"/>
    </location>
</feature>
<organism evidence="3 4">
    <name type="scientific">Skermanella aerolata</name>
    <dbReference type="NCBI Taxonomy" id="393310"/>
    <lineage>
        <taxon>Bacteria</taxon>
        <taxon>Pseudomonadati</taxon>
        <taxon>Pseudomonadota</taxon>
        <taxon>Alphaproteobacteria</taxon>
        <taxon>Rhodospirillales</taxon>
        <taxon>Azospirillaceae</taxon>
        <taxon>Skermanella</taxon>
    </lineage>
</organism>
<dbReference type="EMBL" id="BJYZ01000007">
    <property type="protein sequence ID" value="GEO37637.1"/>
    <property type="molecule type" value="Genomic_DNA"/>
</dbReference>
<dbReference type="OrthoDB" id="9808870at2"/>
<dbReference type="InterPro" id="IPR032809">
    <property type="entry name" value="Put_HupE_UreJ"/>
</dbReference>
<evidence type="ECO:0000256" key="1">
    <source>
        <dbReference type="SAM" id="Phobius"/>
    </source>
</evidence>
<feature type="transmembrane region" description="Helical" evidence="1">
    <location>
        <begin position="219"/>
        <end position="241"/>
    </location>
</feature>
<evidence type="ECO:0008006" key="5">
    <source>
        <dbReference type="Google" id="ProtNLM"/>
    </source>
</evidence>